<gene>
    <name evidence="1" type="ORF">G3M99_14090</name>
</gene>
<dbReference type="AlphaFoldDB" id="A0A6M0H7G1"/>
<protein>
    <submittedName>
        <fullName evidence="1">Oxidoreductase</fullName>
    </submittedName>
</protein>
<dbReference type="InterPro" id="IPR010181">
    <property type="entry name" value="CGCAxxGCC_motif"/>
</dbReference>
<name>A0A6M0H7G1_9CLOT</name>
<comment type="caution">
    <text evidence="1">The sequence shown here is derived from an EMBL/GenBank/DDBJ whole genome shotgun (WGS) entry which is preliminary data.</text>
</comment>
<proteinExistence type="predicted"/>
<evidence type="ECO:0000313" key="2">
    <source>
        <dbReference type="Proteomes" id="UP000481872"/>
    </source>
</evidence>
<accession>A0A6M0H7G1</accession>
<organism evidence="1 2">
    <name type="scientific">Clostridium senegalense</name>
    <dbReference type="NCBI Taxonomy" id="1465809"/>
    <lineage>
        <taxon>Bacteria</taxon>
        <taxon>Bacillati</taxon>
        <taxon>Bacillota</taxon>
        <taxon>Clostridia</taxon>
        <taxon>Eubacteriales</taxon>
        <taxon>Clostridiaceae</taxon>
        <taxon>Clostridium</taxon>
    </lineage>
</organism>
<sequence length="121" mass="13347">MKKVLDFHKEGYNCSESIIKAINEENNLDIPVSIATPFGGGMSVGTTCGAITGAMMVLGATKGRENAKNPNEARKYGKLLMNKIKEEYGTFDCIELKRKGVSCDEIIEYAYDALKEIMDEK</sequence>
<dbReference type="EMBL" id="JAAGPU010000029">
    <property type="protein sequence ID" value="NEU05963.1"/>
    <property type="molecule type" value="Genomic_DNA"/>
</dbReference>
<dbReference type="Proteomes" id="UP000481872">
    <property type="component" value="Unassembled WGS sequence"/>
</dbReference>
<keyword evidence="2" id="KW-1185">Reference proteome</keyword>
<dbReference type="Pfam" id="PF09719">
    <property type="entry name" value="C_GCAxxG_C_C"/>
    <property type="match status" value="1"/>
</dbReference>
<evidence type="ECO:0000313" key="1">
    <source>
        <dbReference type="EMBL" id="NEU05963.1"/>
    </source>
</evidence>
<reference evidence="1 2" key="1">
    <citation type="submission" date="2020-02" db="EMBL/GenBank/DDBJ databases">
        <title>Genome assembly of a novel Clostridium senegalense strain.</title>
        <authorList>
            <person name="Gupta T.B."/>
            <person name="Jauregui R."/>
            <person name="Maclean P."/>
            <person name="Nawarathana A."/>
            <person name="Brightwell G."/>
        </authorList>
    </citation>
    <scope>NUCLEOTIDE SEQUENCE [LARGE SCALE GENOMIC DNA]</scope>
    <source>
        <strain evidence="1 2">AGRFS4</strain>
    </source>
</reference>
<dbReference type="RefSeq" id="WP_199870575.1">
    <property type="nucleotide sequence ID" value="NZ_JAAGPU010000029.1"/>
</dbReference>
<dbReference type="SUPFAM" id="SSF48695">
    <property type="entry name" value="Multiheme cytochromes"/>
    <property type="match status" value="1"/>
</dbReference>
<dbReference type="InterPro" id="IPR036280">
    <property type="entry name" value="Multihaem_cyt_sf"/>
</dbReference>
<dbReference type="NCBIfam" id="TIGR01909">
    <property type="entry name" value="C_GCAxxG_C_C"/>
    <property type="match status" value="1"/>
</dbReference>